<name>A0A0P0X8Q8_ORYSJ</name>
<dbReference type="Gramene" id="Os07t0604433-00">
    <property type="protein sequence ID" value="Os07t0604433-00"/>
    <property type="gene ID" value="Os07g0604433"/>
</dbReference>
<keyword evidence="2" id="KW-1185">Reference proteome</keyword>
<proteinExistence type="predicted"/>
<dbReference type="EMBL" id="AP014963">
    <property type="protein sequence ID" value="BAT02551.1"/>
    <property type="molecule type" value="Genomic_DNA"/>
</dbReference>
<reference evidence="1 2" key="2">
    <citation type="journal article" date="2013" name="Plant Cell Physiol.">
        <title>Rice Annotation Project Database (RAP-DB): an integrative and interactive database for rice genomics.</title>
        <authorList>
            <person name="Sakai H."/>
            <person name="Lee S.S."/>
            <person name="Tanaka T."/>
            <person name="Numa H."/>
            <person name="Kim J."/>
            <person name="Kawahara Y."/>
            <person name="Wakimoto H."/>
            <person name="Yang C.C."/>
            <person name="Iwamoto M."/>
            <person name="Abe T."/>
            <person name="Yamada Y."/>
            <person name="Muto A."/>
            <person name="Inokuchi H."/>
            <person name="Ikemura T."/>
            <person name="Matsumoto T."/>
            <person name="Sasaki T."/>
            <person name="Itoh T."/>
        </authorList>
    </citation>
    <scope>NUCLEOTIDE SEQUENCE [LARGE SCALE GENOMIC DNA]</scope>
    <source>
        <strain evidence="2">cv. Nipponbare</strain>
    </source>
</reference>
<organism evidence="1 2">
    <name type="scientific">Oryza sativa subsp. japonica</name>
    <name type="common">Rice</name>
    <dbReference type="NCBI Taxonomy" id="39947"/>
    <lineage>
        <taxon>Eukaryota</taxon>
        <taxon>Viridiplantae</taxon>
        <taxon>Streptophyta</taxon>
        <taxon>Embryophyta</taxon>
        <taxon>Tracheophyta</taxon>
        <taxon>Spermatophyta</taxon>
        <taxon>Magnoliopsida</taxon>
        <taxon>Liliopsida</taxon>
        <taxon>Poales</taxon>
        <taxon>Poaceae</taxon>
        <taxon>BOP clade</taxon>
        <taxon>Oryzoideae</taxon>
        <taxon>Oryzeae</taxon>
        <taxon>Oryzinae</taxon>
        <taxon>Oryza</taxon>
        <taxon>Oryza sativa</taxon>
    </lineage>
</organism>
<evidence type="ECO:0000313" key="1">
    <source>
        <dbReference type="EMBL" id="BAT02551.1"/>
    </source>
</evidence>
<feature type="non-terminal residue" evidence="1">
    <location>
        <position position="1"/>
    </location>
</feature>
<evidence type="ECO:0000313" key="2">
    <source>
        <dbReference type="Proteomes" id="UP000059680"/>
    </source>
</evidence>
<dbReference type="AlphaFoldDB" id="A0A0P0X8Q8"/>
<gene>
    <name evidence="1" type="ordered locus">Os07g0604433</name>
    <name evidence="1" type="ORF">OSNPB_070604433</name>
</gene>
<protein>
    <submittedName>
        <fullName evidence="1">Os07g0604433 protein</fullName>
    </submittedName>
</protein>
<dbReference type="Proteomes" id="UP000059680">
    <property type="component" value="Chromosome 7"/>
</dbReference>
<reference evidence="2" key="1">
    <citation type="journal article" date="2005" name="Nature">
        <title>The map-based sequence of the rice genome.</title>
        <authorList>
            <consortium name="International rice genome sequencing project (IRGSP)"/>
            <person name="Matsumoto T."/>
            <person name="Wu J."/>
            <person name="Kanamori H."/>
            <person name="Katayose Y."/>
            <person name="Fujisawa M."/>
            <person name="Namiki N."/>
            <person name="Mizuno H."/>
            <person name="Yamamoto K."/>
            <person name="Antonio B.A."/>
            <person name="Baba T."/>
            <person name="Sakata K."/>
            <person name="Nagamura Y."/>
            <person name="Aoki H."/>
            <person name="Arikawa K."/>
            <person name="Arita K."/>
            <person name="Bito T."/>
            <person name="Chiden Y."/>
            <person name="Fujitsuka N."/>
            <person name="Fukunaka R."/>
            <person name="Hamada M."/>
            <person name="Harada C."/>
            <person name="Hayashi A."/>
            <person name="Hijishita S."/>
            <person name="Honda M."/>
            <person name="Hosokawa S."/>
            <person name="Ichikawa Y."/>
            <person name="Idonuma A."/>
            <person name="Iijima M."/>
            <person name="Ikeda M."/>
            <person name="Ikeno M."/>
            <person name="Ito K."/>
            <person name="Ito S."/>
            <person name="Ito T."/>
            <person name="Ito Y."/>
            <person name="Ito Y."/>
            <person name="Iwabuchi A."/>
            <person name="Kamiya K."/>
            <person name="Karasawa W."/>
            <person name="Kurita K."/>
            <person name="Katagiri S."/>
            <person name="Kikuta A."/>
            <person name="Kobayashi H."/>
            <person name="Kobayashi N."/>
            <person name="Machita K."/>
            <person name="Maehara T."/>
            <person name="Masukawa M."/>
            <person name="Mizubayashi T."/>
            <person name="Mukai Y."/>
            <person name="Nagasaki H."/>
            <person name="Nagata Y."/>
            <person name="Naito S."/>
            <person name="Nakashima M."/>
            <person name="Nakama Y."/>
            <person name="Nakamichi Y."/>
            <person name="Nakamura M."/>
            <person name="Meguro A."/>
            <person name="Negishi M."/>
            <person name="Ohta I."/>
            <person name="Ohta T."/>
            <person name="Okamoto M."/>
            <person name="Ono N."/>
            <person name="Saji S."/>
            <person name="Sakaguchi M."/>
            <person name="Sakai K."/>
            <person name="Shibata M."/>
            <person name="Shimokawa T."/>
            <person name="Song J."/>
            <person name="Takazaki Y."/>
            <person name="Terasawa K."/>
            <person name="Tsugane M."/>
            <person name="Tsuji K."/>
            <person name="Ueda S."/>
            <person name="Waki K."/>
            <person name="Yamagata H."/>
            <person name="Yamamoto M."/>
            <person name="Yamamoto S."/>
            <person name="Yamane H."/>
            <person name="Yoshiki S."/>
            <person name="Yoshihara R."/>
            <person name="Yukawa K."/>
            <person name="Zhong H."/>
            <person name="Yano M."/>
            <person name="Yuan Q."/>
            <person name="Ouyang S."/>
            <person name="Liu J."/>
            <person name="Jones K.M."/>
            <person name="Gansberger K."/>
            <person name="Moffat K."/>
            <person name="Hill J."/>
            <person name="Bera J."/>
            <person name="Fadrosh D."/>
            <person name="Jin S."/>
            <person name="Johri S."/>
            <person name="Kim M."/>
            <person name="Overton L."/>
            <person name="Reardon M."/>
            <person name="Tsitrin T."/>
            <person name="Vuong H."/>
            <person name="Weaver B."/>
            <person name="Ciecko A."/>
            <person name="Tallon L."/>
            <person name="Jackson J."/>
            <person name="Pai G."/>
            <person name="Aken S.V."/>
            <person name="Utterback T."/>
            <person name="Reidmuller S."/>
            <person name="Feldblyum T."/>
            <person name="Hsiao J."/>
            <person name="Zismann V."/>
            <person name="Iobst S."/>
            <person name="de Vazeille A.R."/>
            <person name="Buell C.R."/>
            <person name="Ying K."/>
            <person name="Li Y."/>
            <person name="Lu T."/>
            <person name="Huang Y."/>
            <person name="Zhao Q."/>
            <person name="Feng Q."/>
            <person name="Zhang L."/>
            <person name="Zhu J."/>
            <person name="Weng Q."/>
            <person name="Mu J."/>
            <person name="Lu Y."/>
            <person name="Fan D."/>
            <person name="Liu Y."/>
            <person name="Guan J."/>
            <person name="Zhang Y."/>
            <person name="Yu S."/>
            <person name="Liu X."/>
            <person name="Zhang Y."/>
            <person name="Hong G."/>
            <person name="Han B."/>
            <person name="Choisne N."/>
            <person name="Demange N."/>
            <person name="Orjeda G."/>
            <person name="Samain S."/>
            <person name="Cattolico L."/>
            <person name="Pelletier E."/>
            <person name="Couloux A."/>
            <person name="Segurens B."/>
            <person name="Wincker P."/>
            <person name="D'Hont A."/>
            <person name="Scarpelli C."/>
            <person name="Weissenbach J."/>
            <person name="Salanoubat M."/>
            <person name="Quetier F."/>
            <person name="Yu Y."/>
            <person name="Kim H.R."/>
            <person name="Rambo T."/>
            <person name="Currie J."/>
            <person name="Collura K."/>
            <person name="Luo M."/>
            <person name="Yang T."/>
            <person name="Ammiraju J.S.S."/>
            <person name="Engler F."/>
            <person name="Soderlund C."/>
            <person name="Wing R.A."/>
            <person name="Palmer L.E."/>
            <person name="de la Bastide M."/>
            <person name="Spiegel L."/>
            <person name="Nascimento L."/>
            <person name="Zutavern T."/>
            <person name="O'Shaughnessy A."/>
            <person name="Dike S."/>
            <person name="Dedhia N."/>
            <person name="Preston R."/>
            <person name="Balija V."/>
            <person name="McCombie W.R."/>
            <person name="Chow T."/>
            <person name="Chen H."/>
            <person name="Chung M."/>
            <person name="Chen C."/>
            <person name="Shaw J."/>
            <person name="Wu H."/>
            <person name="Hsiao K."/>
            <person name="Chao Y."/>
            <person name="Chu M."/>
            <person name="Cheng C."/>
            <person name="Hour A."/>
            <person name="Lee P."/>
            <person name="Lin S."/>
            <person name="Lin Y."/>
            <person name="Liou J."/>
            <person name="Liu S."/>
            <person name="Hsing Y."/>
            <person name="Raghuvanshi S."/>
            <person name="Mohanty A."/>
            <person name="Bharti A.K."/>
            <person name="Gaur A."/>
            <person name="Gupta V."/>
            <person name="Kumar D."/>
            <person name="Ravi V."/>
            <person name="Vij S."/>
            <person name="Kapur A."/>
            <person name="Khurana P."/>
            <person name="Khurana P."/>
            <person name="Khurana J.P."/>
            <person name="Tyagi A.K."/>
            <person name="Gaikwad K."/>
            <person name="Singh A."/>
            <person name="Dalal V."/>
            <person name="Srivastava S."/>
            <person name="Dixit A."/>
            <person name="Pal A.K."/>
            <person name="Ghazi I.A."/>
            <person name="Yadav M."/>
            <person name="Pandit A."/>
            <person name="Bhargava A."/>
            <person name="Sureshbabu K."/>
            <person name="Batra K."/>
            <person name="Sharma T.R."/>
            <person name="Mohapatra T."/>
            <person name="Singh N.K."/>
            <person name="Messing J."/>
            <person name="Nelson A.B."/>
            <person name="Fuks G."/>
            <person name="Kavchok S."/>
            <person name="Keizer G."/>
            <person name="Linton E."/>
            <person name="Llaca V."/>
            <person name="Song R."/>
            <person name="Tanyolac B."/>
            <person name="Young S."/>
            <person name="Ho-Il K."/>
            <person name="Hahn J.H."/>
            <person name="Sangsakoo G."/>
            <person name="Vanavichit A."/>
            <person name="de Mattos Luiz.A.T."/>
            <person name="Zimmer P.D."/>
            <person name="Malone G."/>
            <person name="Dellagostin O."/>
            <person name="de Oliveira A.C."/>
            <person name="Bevan M."/>
            <person name="Bancroft I."/>
            <person name="Minx P."/>
            <person name="Cordum H."/>
            <person name="Wilson R."/>
            <person name="Cheng Z."/>
            <person name="Jin W."/>
            <person name="Jiang J."/>
            <person name="Leong S.A."/>
            <person name="Iwama H."/>
            <person name="Gojobori T."/>
            <person name="Itoh T."/>
            <person name="Niimura Y."/>
            <person name="Fujii Y."/>
            <person name="Habara T."/>
            <person name="Sakai H."/>
            <person name="Sato Y."/>
            <person name="Wilson G."/>
            <person name="Kumar K."/>
            <person name="McCouch S."/>
            <person name="Juretic N."/>
            <person name="Hoen D."/>
            <person name="Wright S."/>
            <person name="Bruskiewich R."/>
            <person name="Bureau T."/>
            <person name="Miyao A."/>
            <person name="Hirochika H."/>
            <person name="Nishikawa T."/>
            <person name="Kadowaki K."/>
            <person name="Sugiura M."/>
            <person name="Burr B."/>
            <person name="Sasaki T."/>
        </authorList>
    </citation>
    <scope>NUCLEOTIDE SEQUENCE [LARGE SCALE GENOMIC DNA]</scope>
    <source>
        <strain evidence="2">cv. Nipponbare</strain>
    </source>
</reference>
<accession>A0A0P0X8Q8</accession>
<sequence length="250" mass="28235">RRRRRGSGVGQVRVGVRRRHLALVAVEVDLPRERPSLPERERPRVLPHQHLRLHVPVRPGLHQLVVEVLQPIEHRRIIDGAVGDDGLVVEAEDLGDVVEVGVLGNERPPGVVHPVVEVDDGDLGAPVLPVVELHVPVHPHRAHVRRALQQRRRHCRRRDAFVVGGGGGGGAARVRTGRRACGRRSRRRTWRRGRWCRCRRRRRRRSTTGTWTPGAASTCTSLNLLRAWVLRRRSAVRKTVEGTTLARPQV</sequence>
<dbReference type="PaxDb" id="39947-A0A0P0X8Q8"/>
<dbReference type="InParanoid" id="A0A0P0X8Q8"/>
<reference evidence="1 2" key="3">
    <citation type="journal article" date="2013" name="Rice">
        <title>Improvement of the Oryza sativa Nipponbare reference genome using next generation sequence and optical map data.</title>
        <authorList>
            <person name="Kawahara Y."/>
            <person name="de la Bastide M."/>
            <person name="Hamilton J.P."/>
            <person name="Kanamori H."/>
            <person name="McCombie W.R."/>
            <person name="Ouyang S."/>
            <person name="Schwartz D.C."/>
            <person name="Tanaka T."/>
            <person name="Wu J."/>
            <person name="Zhou S."/>
            <person name="Childs K.L."/>
            <person name="Davidson R.M."/>
            <person name="Lin H."/>
            <person name="Quesada-Ocampo L."/>
            <person name="Vaillancourt B."/>
            <person name="Sakai H."/>
            <person name="Lee S.S."/>
            <person name="Kim J."/>
            <person name="Numa H."/>
            <person name="Itoh T."/>
            <person name="Buell C.R."/>
            <person name="Matsumoto T."/>
        </authorList>
    </citation>
    <scope>NUCLEOTIDE SEQUENCE [LARGE SCALE GENOMIC DNA]</scope>
    <source>
        <strain evidence="2">cv. Nipponbare</strain>
    </source>
</reference>